<dbReference type="InterPro" id="IPR014043">
    <property type="entry name" value="Acyl_transferase_dom"/>
</dbReference>
<feature type="domain" description="Malonyl-CoA:ACP transacylase (MAT)" evidence="2">
    <location>
        <begin position="1"/>
        <end position="100"/>
    </location>
</feature>
<evidence type="ECO:0000259" key="2">
    <source>
        <dbReference type="SMART" id="SM00827"/>
    </source>
</evidence>
<name>A0A4R5E054_9ACTN</name>
<dbReference type="GO" id="GO:0004312">
    <property type="term" value="F:fatty acid synthase activity"/>
    <property type="evidence" value="ECO:0007669"/>
    <property type="project" value="TreeGrafter"/>
</dbReference>
<evidence type="ECO:0000313" key="4">
    <source>
        <dbReference type="Proteomes" id="UP000295136"/>
    </source>
</evidence>
<keyword evidence="3" id="KW-0012">Acyltransferase</keyword>
<sequence>RVGIAAVNGPAAVVVSGDEAAVAEIEAQAQVRTRRLRVSHAFHSPLMEPMLAEFAQAIDGIAFQEPSLAIVSNVTGRLAEAGQLTDPAYWVEHVRGAVRFA</sequence>
<comment type="caution">
    <text evidence="3">The sequence shown here is derived from an EMBL/GenBank/DDBJ whole genome shotgun (WGS) entry which is preliminary data.</text>
</comment>
<dbReference type="Gene3D" id="3.30.70.250">
    <property type="entry name" value="Malonyl-CoA ACP transacylase, ACP-binding"/>
    <property type="match status" value="1"/>
</dbReference>
<dbReference type="Pfam" id="PF00698">
    <property type="entry name" value="Acyl_transf_1"/>
    <property type="match status" value="1"/>
</dbReference>
<dbReference type="AlphaFoldDB" id="A0A4R5E054"/>
<dbReference type="InterPro" id="IPR050091">
    <property type="entry name" value="PKS_NRPS_Biosynth_Enz"/>
</dbReference>
<organism evidence="3 4">
    <name type="scientific">Nonomuraea mesophila</name>
    <dbReference type="NCBI Taxonomy" id="2530382"/>
    <lineage>
        <taxon>Bacteria</taxon>
        <taxon>Bacillati</taxon>
        <taxon>Actinomycetota</taxon>
        <taxon>Actinomycetes</taxon>
        <taxon>Streptosporangiales</taxon>
        <taxon>Streptosporangiaceae</taxon>
        <taxon>Nonomuraea</taxon>
    </lineage>
</organism>
<keyword evidence="1 3" id="KW-0808">Transferase</keyword>
<feature type="non-terminal residue" evidence="3">
    <location>
        <position position="101"/>
    </location>
</feature>
<dbReference type="EMBL" id="SMLD01000427">
    <property type="protein sequence ID" value="TDE16923.1"/>
    <property type="molecule type" value="Genomic_DNA"/>
</dbReference>
<dbReference type="SUPFAM" id="SSF52151">
    <property type="entry name" value="FabD/lysophospholipase-like"/>
    <property type="match status" value="1"/>
</dbReference>
<dbReference type="GO" id="GO:0006633">
    <property type="term" value="P:fatty acid biosynthetic process"/>
    <property type="evidence" value="ECO:0007669"/>
    <property type="project" value="TreeGrafter"/>
</dbReference>
<reference evidence="3 4" key="1">
    <citation type="submission" date="2019-03" db="EMBL/GenBank/DDBJ databases">
        <title>Draft genome sequences of novel Actinobacteria.</title>
        <authorList>
            <person name="Sahin N."/>
            <person name="Ay H."/>
            <person name="Saygin H."/>
        </authorList>
    </citation>
    <scope>NUCLEOTIDE SEQUENCE [LARGE SCALE GENOMIC DNA]</scope>
    <source>
        <strain evidence="3 4">6K102</strain>
    </source>
</reference>
<protein>
    <submittedName>
        <fullName evidence="3">Acyltransferase domain-containing protein</fullName>
    </submittedName>
</protein>
<dbReference type="PANTHER" id="PTHR43775">
    <property type="entry name" value="FATTY ACID SYNTHASE"/>
    <property type="match status" value="1"/>
</dbReference>
<dbReference type="SMART" id="SM00827">
    <property type="entry name" value="PKS_AT"/>
    <property type="match status" value="1"/>
</dbReference>
<dbReference type="PANTHER" id="PTHR43775:SF51">
    <property type="entry name" value="INACTIVE PHENOLPHTHIOCEROL SYNTHESIS POLYKETIDE SYNTHASE TYPE I PKS1-RELATED"/>
    <property type="match status" value="1"/>
</dbReference>
<evidence type="ECO:0000256" key="1">
    <source>
        <dbReference type="ARBA" id="ARBA00022679"/>
    </source>
</evidence>
<gene>
    <name evidence="3" type="ORF">E1295_48410</name>
</gene>
<evidence type="ECO:0000313" key="3">
    <source>
        <dbReference type="EMBL" id="TDE16923.1"/>
    </source>
</evidence>
<dbReference type="Gene3D" id="3.40.366.10">
    <property type="entry name" value="Malonyl-Coenzyme A Acyl Carrier Protein, domain 2"/>
    <property type="match status" value="1"/>
</dbReference>
<dbReference type="InterPro" id="IPR016035">
    <property type="entry name" value="Acyl_Trfase/lysoPLipase"/>
</dbReference>
<dbReference type="InterPro" id="IPR001227">
    <property type="entry name" value="Ac_transferase_dom_sf"/>
</dbReference>
<proteinExistence type="predicted"/>
<feature type="non-terminal residue" evidence="3">
    <location>
        <position position="1"/>
    </location>
</feature>
<dbReference type="Proteomes" id="UP000295136">
    <property type="component" value="Unassembled WGS sequence"/>
</dbReference>
<keyword evidence="4" id="KW-1185">Reference proteome</keyword>
<accession>A0A4R5E054</accession>